<evidence type="ECO:0000313" key="3">
    <source>
        <dbReference type="Proteomes" id="UP000683000"/>
    </source>
</evidence>
<gene>
    <name evidence="2" type="ORF">JVT61DRAFT_2680</name>
</gene>
<keyword evidence="3" id="KW-1185">Reference proteome</keyword>
<comment type="caution">
    <text evidence="2">The sequence shown here is derived from an EMBL/GenBank/DDBJ whole genome shotgun (WGS) entry which is preliminary data.</text>
</comment>
<dbReference type="AlphaFoldDB" id="A0A8I2YRU9"/>
<feature type="compositionally biased region" description="Polar residues" evidence="1">
    <location>
        <begin position="15"/>
        <end position="31"/>
    </location>
</feature>
<feature type="region of interest" description="Disordered" evidence="1">
    <location>
        <begin position="15"/>
        <end position="39"/>
    </location>
</feature>
<reference evidence="2" key="1">
    <citation type="submission" date="2021-03" db="EMBL/GenBank/DDBJ databases">
        <title>Evolutionary innovations through gain and loss of genes in the ectomycorrhizal Boletales.</title>
        <authorList>
            <person name="Wu G."/>
            <person name="Miyauchi S."/>
            <person name="Morin E."/>
            <person name="Yang Z.-L."/>
            <person name="Xu J."/>
            <person name="Martin F.M."/>
        </authorList>
    </citation>
    <scope>NUCLEOTIDE SEQUENCE</scope>
    <source>
        <strain evidence="2">BR01</strain>
    </source>
</reference>
<protein>
    <submittedName>
        <fullName evidence="2">Uncharacterized protein</fullName>
    </submittedName>
</protein>
<evidence type="ECO:0000313" key="2">
    <source>
        <dbReference type="EMBL" id="KAG6375823.1"/>
    </source>
</evidence>
<name>A0A8I2YRU9_9AGAM</name>
<organism evidence="2 3">
    <name type="scientific">Boletus reticuloceps</name>
    <dbReference type="NCBI Taxonomy" id="495285"/>
    <lineage>
        <taxon>Eukaryota</taxon>
        <taxon>Fungi</taxon>
        <taxon>Dikarya</taxon>
        <taxon>Basidiomycota</taxon>
        <taxon>Agaricomycotina</taxon>
        <taxon>Agaricomycetes</taxon>
        <taxon>Agaricomycetidae</taxon>
        <taxon>Boletales</taxon>
        <taxon>Boletineae</taxon>
        <taxon>Boletaceae</taxon>
        <taxon>Boletoideae</taxon>
        <taxon>Boletus</taxon>
    </lineage>
</organism>
<proteinExistence type="predicted"/>
<dbReference type="Proteomes" id="UP000683000">
    <property type="component" value="Unassembled WGS sequence"/>
</dbReference>
<accession>A0A8I2YRU9</accession>
<sequence length="108" mass="11672">MSDVITFVVDATGYQNNGLATQNPPHQNLTGTYPGPSNRDNDARMLRLPEALAAPTPAWRKLQPLTDASSTVSDGESSLVYSFISTGNFVIVSDMKMPEYAESKDPHG</sequence>
<dbReference type="EMBL" id="JAGFBS010000013">
    <property type="protein sequence ID" value="KAG6375823.1"/>
    <property type="molecule type" value="Genomic_DNA"/>
</dbReference>
<evidence type="ECO:0000256" key="1">
    <source>
        <dbReference type="SAM" id="MobiDB-lite"/>
    </source>
</evidence>
<dbReference type="OrthoDB" id="10515628at2759"/>